<name>A0ABT9MTP5_9ACTN</name>
<dbReference type="EC" id="3.1.1.-" evidence="3"/>
<evidence type="ECO:0000259" key="2">
    <source>
        <dbReference type="Pfam" id="PF04909"/>
    </source>
</evidence>
<organism evidence="3 4">
    <name type="scientific">Catenuloplanes nepalensis</name>
    <dbReference type="NCBI Taxonomy" id="587533"/>
    <lineage>
        <taxon>Bacteria</taxon>
        <taxon>Bacillati</taxon>
        <taxon>Actinomycetota</taxon>
        <taxon>Actinomycetes</taxon>
        <taxon>Micromonosporales</taxon>
        <taxon>Micromonosporaceae</taxon>
        <taxon>Catenuloplanes</taxon>
    </lineage>
</organism>
<dbReference type="GO" id="GO:0016787">
    <property type="term" value="F:hydrolase activity"/>
    <property type="evidence" value="ECO:0007669"/>
    <property type="project" value="UniProtKB-KW"/>
</dbReference>
<dbReference type="RefSeq" id="WP_306830113.1">
    <property type="nucleotide sequence ID" value="NZ_JAUSRA010000001.1"/>
</dbReference>
<evidence type="ECO:0000313" key="3">
    <source>
        <dbReference type="EMBL" id="MDP9794816.1"/>
    </source>
</evidence>
<keyword evidence="4" id="KW-1185">Reference proteome</keyword>
<dbReference type="InterPro" id="IPR032466">
    <property type="entry name" value="Metal_Hydrolase"/>
</dbReference>
<dbReference type="InterPro" id="IPR052350">
    <property type="entry name" value="Metallo-dep_Lactonases"/>
</dbReference>
<dbReference type="PANTHER" id="PTHR43569:SF2">
    <property type="entry name" value="AMIDOHYDROLASE-RELATED DOMAIN-CONTAINING PROTEIN"/>
    <property type="match status" value="1"/>
</dbReference>
<keyword evidence="3" id="KW-0378">Hydrolase</keyword>
<feature type="domain" description="Amidohydrolase-related" evidence="2">
    <location>
        <begin position="3"/>
        <end position="273"/>
    </location>
</feature>
<dbReference type="Pfam" id="PF04909">
    <property type="entry name" value="Amidohydro_2"/>
    <property type="match status" value="1"/>
</dbReference>
<reference evidence="3 4" key="1">
    <citation type="submission" date="2023-07" db="EMBL/GenBank/DDBJ databases">
        <title>Sequencing the genomes of 1000 actinobacteria strains.</title>
        <authorList>
            <person name="Klenk H.-P."/>
        </authorList>
    </citation>
    <scope>NUCLEOTIDE SEQUENCE [LARGE SCALE GENOMIC DNA]</scope>
    <source>
        <strain evidence="3 4">DSM 44710</strain>
    </source>
</reference>
<accession>A0ABT9MTP5</accession>
<comment type="caution">
    <text evidence="3">The sequence shown here is derived from an EMBL/GenBank/DDBJ whole genome shotgun (WGS) entry which is preliminary data.</text>
</comment>
<comment type="similarity">
    <text evidence="1">Belongs to the metallo-dependent hydrolases superfamily.</text>
</comment>
<protein>
    <submittedName>
        <fullName evidence="3">L-fuconolactonase</fullName>
        <ecNumber evidence="3">3.1.1.-</ecNumber>
    </submittedName>
</protein>
<proteinExistence type="inferred from homology"/>
<gene>
    <name evidence="3" type="ORF">J2S43_003328</name>
</gene>
<dbReference type="SUPFAM" id="SSF51556">
    <property type="entry name" value="Metallo-dependent hydrolases"/>
    <property type="match status" value="1"/>
</dbReference>
<evidence type="ECO:0000313" key="4">
    <source>
        <dbReference type="Proteomes" id="UP001240984"/>
    </source>
</evidence>
<dbReference type="Proteomes" id="UP001240984">
    <property type="component" value="Unassembled WGS sequence"/>
</dbReference>
<dbReference type="Gene3D" id="3.20.20.140">
    <property type="entry name" value="Metal-dependent hydrolases"/>
    <property type="match status" value="1"/>
</dbReference>
<dbReference type="InterPro" id="IPR006680">
    <property type="entry name" value="Amidohydro-rel"/>
</dbReference>
<evidence type="ECO:0000256" key="1">
    <source>
        <dbReference type="ARBA" id="ARBA00038310"/>
    </source>
</evidence>
<dbReference type="PANTHER" id="PTHR43569">
    <property type="entry name" value="AMIDOHYDROLASE"/>
    <property type="match status" value="1"/>
</dbReference>
<sequence length="275" mass="30140">MVVDAHVHFWNPETLHYAWLDGTPLDRPYRPADLAAELGELPDLVMVQADCAPHQARAEVEWMRAAANAYPRIRGMVAYAPLETGPAAAGLIEEFAADPFVVGVRRNIQDEPPGFAVTEHFRYGVRALGAAGLTFDACVRHHQLPELVTLARECPGTTIVLDHLGKPPVATGEGRDAWRDALAGLAALPHVHCKLSGLVTEAVHDTWAPHDLRPYLDAALELFGPSRCLFGSDWPVLTLASDYRHWYGTVRDFLATEDRDAVLAGNALEVYGLSR</sequence>
<dbReference type="EMBL" id="JAUSRA010000001">
    <property type="protein sequence ID" value="MDP9794816.1"/>
    <property type="molecule type" value="Genomic_DNA"/>
</dbReference>